<comment type="caution">
    <text evidence="1">The sequence shown here is derived from an EMBL/GenBank/DDBJ whole genome shotgun (WGS) entry which is preliminary data.</text>
</comment>
<gene>
    <name evidence="1" type="ORF">C1H46_008478</name>
</gene>
<sequence>MFRNHNDTDVMTWIPPGGSSRWSTLWRQSSKGPPPLDSDPKSTWFWRASTKANSKLSSHQKEIFKVDDHIGVAIAELIADGRVLSRYMRSDASTTQRFVVEDRKLSCVSLQNLMQLHCPSRWNYNPHIEQTM</sequence>
<organism evidence="1 2">
    <name type="scientific">Malus baccata</name>
    <name type="common">Siberian crab apple</name>
    <name type="synonym">Pyrus baccata</name>
    <dbReference type="NCBI Taxonomy" id="106549"/>
    <lineage>
        <taxon>Eukaryota</taxon>
        <taxon>Viridiplantae</taxon>
        <taxon>Streptophyta</taxon>
        <taxon>Embryophyta</taxon>
        <taxon>Tracheophyta</taxon>
        <taxon>Spermatophyta</taxon>
        <taxon>Magnoliopsida</taxon>
        <taxon>eudicotyledons</taxon>
        <taxon>Gunneridae</taxon>
        <taxon>Pentapetalae</taxon>
        <taxon>rosids</taxon>
        <taxon>fabids</taxon>
        <taxon>Rosales</taxon>
        <taxon>Rosaceae</taxon>
        <taxon>Amygdaloideae</taxon>
        <taxon>Maleae</taxon>
        <taxon>Malus</taxon>
    </lineage>
</organism>
<evidence type="ECO:0008006" key="3">
    <source>
        <dbReference type="Google" id="ProtNLM"/>
    </source>
</evidence>
<dbReference type="InterPro" id="IPR001353">
    <property type="entry name" value="Proteasome_sua/b"/>
</dbReference>
<dbReference type="STRING" id="106549.A0A540N4J5"/>
<proteinExistence type="predicted"/>
<evidence type="ECO:0000313" key="1">
    <source>
        <dbReference type="EMBL" id="TQE05954.1"/>
    </source>
</evidence>
<dbReference type="Pfam" id="PF00227">
    <property type="entry name" value="Proteasome"/>
    <property type="match status" value="1"/>
</dbReference>
<name>A0A540N4J5_MALBA</name>
<dbReference type="SUPFAM" id="SSF56235">
    <property type="entry name" value="N-terminal nucleophile aminohydrolases (Ntn hydrolases)"/>
    <property type="match status" value="1"/>
</dbReference>
<dbReference type="GO" id="GO:0051603">
    <property type="term" value="P:proteolysis involved in protein catabolic process"/>
    <property type="evidence" value="ECO:0007669"/>
    <property type="project" value="InterPro"/>
</dbReference>
<dbReference type="Proteomes" id="UP000315295">
    <property type="component" value="Unassembled WGS sequence"/>
</dbReference>
<dbReference type="InterPro" id="IPR029055">
    <property type="entry name" value="Ntn_hydrolases_N"/>
</dbReference>
<dbReference type="AlphaFoldDB" id="A0A540N4J5"/>
<dbReference type="EMBL" id="VIEB01000113">
    <property type="protein sequence ID" value="TQE05954.1"/>
    <property type="molecule type" value="Genomic_DNA"/>
</dbReference>
<accession>A0A540N4J5</accession>
<protein>
    <recommendedName>
        <fullName evidence="3">Proteasome alpha-type subunits domain-containing protein</fullName>
    </recommendedName>
</protein>
<keyword evidence="2" id="KW-1185">Reference proteome</keyword>
<dbReference type="GO" id="GO:0005839">
    <property type="term" value="C:proteasome core complex"/>
    <property type="evidence" value="ECO:0007669"/>
    <property type="project" value="InterPro"/>
</dbReference>
<evidence type="ECO:0000313" key="2">
    <source>
        <dbReference type="Proteomes" id="UP000315295"/>
    </source>
</evidence>
<reference evidence="1 2" key="1">
    <citation type="journal article" date="2019" name="G3 (Bethesda)">
        <title>Sequencing of a Wild Apple (Malus baccata) Genome Unravels the Differences Between Cultivated and Wild Apple Species Regarding Disease Resistance and Cold Tolerance.</title>
        <authorList>
            <person name="Chen X."/>
        </authorList>
    </citation>
    <scope>NUCLEOTIDE SEQUENCE [LARGE SCALE GENOMIC DNA]</scope>
    <source>
        <strain evidence="2">cv. Shandingzi</strain>
        <tissue evidence="1">Leaves</tissue>
    </source>
</reference>
<dbReference type="Gene3D" id="3.60.20.10">
    <property type="entry name" value="Glutamine Phosphoribosylpyrophosphate, subunit 1, domain 1"/>
    <property type="match status" value="1"/>
</dbReference>